<dbReference type="PROSITE" id="PS51918">
    <property type="entry name" value="RADICAL_SAM"/>
    <property type="match status" value="1"/>
</dbReference>
<evidence type="ECO:0000313" key="7">
    <source>
        <dbReference type="Proteomes" id="UP000601223"/>
    </source>
</evidence>
<dbReference type="SFLD" id="SFLDG01067">
    <property type="entry name" value="SPASM/twitch_domain_containing"/>
    <property type="match status" value="1"/>
</dbReference>
<keyword evidence="2" id="KW-0479">Metal-binding</keyword>
<comment type="caution">
    <text evidence="6">The sequence shown here is derived from an EMBL/GenBank/DDBJ whole genome shotgun (WGS) entry which is preliminary data.</text>
</comment>
<dbReference type="PANTHER" id="PTHR11228">
    <property type="entry name" value="RADICAL SAM DOMAIN PROTEIN"/>
    <property type="match status" value="1"/>
</dbReference>
<dbReference type="Pfam" id="PF04055">
    <property type="entry name" value="Radical_SAM"/>
    <property type="match status" value="1"/>
</dbReference>
<keyword evidence="4" id="KW-0411">Iron-sulfur</keyword>
<dbReference type="InterPro" id="IPR007197">
    <property type="entry name" value="rSAM"/>
</dbReference>
<protein>
    <recommendedName>
        <fullName evidence="5">Radical SAM core domain-containing protein</fullName>
    </recommendedName>
</protein>
<dbReference type="EMBL" id="BONF01000009">
    <property type="protein sequence ID" value="GIF80466.1"/>
    <property type="molecule type" value="Genomic_DNA"/>
</dbReference>
<dbReference type="InterPro" id="IPR013785">
    <property type="entry name" value="Aldolase_TIM"/>
</dbReference>
<dbReference type="GO" id="GO:0003824">
    <property type="term" value="F:catalytic activity"/>
    <property type="evidence" value="ECO:0007669"/>
    <property type="project" value="InterPro"/>
</dbReference>
<dbReference type="Gene3D" id="3.20.20.70">
    <property type="entry name" value="Aldolase class I"/>
    <property type="match status" value="1"/>
</dbReference>
<evidence type="ECO:0000256" key="3">
    <source>
        <dbReference type="ARBA" id="ARBA00023004"/>
    </source>
</evidence>
<accession>A0A8J3JA49</accession>
<dbReference type="InterPro" id="IPR050377">
    <property type="entry name" value="Radical_SAM_PqqE_MftC-like"/>
</dbReference>
<proteinExistence type="predicted"/>
<evidence type="ECO:0000313" key="6">
    <source>
        <dbReference type="EMBL" id="GIF80466.1"/>
    </source>
</evidence>
<sequence length="308" mass="34452">MKGLSIHLTDVCNSKCTFCIVDSPYMKQDTVMRRRISRFLHEHAGQDYEAVNLHGGEATIRKDFLEILDEIRELGYPTVFLQTNARKLARMAYAETVVGKGVSLFIVSLHGATAATQDGISLAPGSFDQAVQGIRNVKQLGASVRTNSVVCKDNYTELPEIVDLCMDLGADVVNISALHTSGTALRNFWDVTPRYDDIRPYVAEACDRAVARGVALRLEGFPYCGVPGYERFQIDWEDNKFKMLYRSFVMDDYEGHMDDFTRVKDARCGGCVFTDVCGGVYKEYAEMIGWDEFHPVTQRPADNPAPVS</sequence>
<dbReference type="GO" id="GO:0051536">
    <property type="term" value="F:iron-sulfur cluster binding"/>
    <property type="evidence" value="ECO:0007669"/>
    <property type="project" value="UniProtKB-KW"/>
</dbReference>
<dbReference type="PANTHER" id="PTHR11228:SF34">
    <property type="entry name" value="TUNGSTEN-CONTAINING ALDEHYDE FERREDOXIN OXIDOREDUCTASE COFACTOR MODIFYING PROTEIN"/>
    <property type="match status" value="1"/>
</dbReference>
<dbReference type="GO" id="GO:0046872">
    <property type="term" value="F:metal ion binding"/>
    <property type="evidence" value="ECO:0007669"/>
    <property type="project" value="UniProtKB-KW"/>
</dbReference>
<evidence type="ECO:0000256" key="4">
    <source>
        <dbReference type="ARBA" id="ARBA00023014"/>
    </source>
</evidence>
<evidence type="ECO:0000256" key="1">
    <source>
        <dbReference type="ARBA" id="ARBA00022691"/>
    </source>
</evidence>
<dbReference type="AlphaFoldDB" id="A0A8J3JA49"/>
<dbReference type="RefSeq" id="WP_203744010.1">
    <property type="nucleotide sequence ID" value="NZ_BONF01000009.1"/>
</dbReference>
<reference evidence="6 7" key="1">
    <citation type="submission" date="2021-01" db="EMBL/GenBank/DDBJ databases">
        <title>Whole genome shotgun sequence of Catellatospora bangladeshensis NBRC 107357.</title>
        <authorList>
            <person name="Komaki H."/>
            <person name="Tamura T."/>
        </authorList>
    </citation>
    <scope>NUCLEOTIDE SEQUENCE [LARGE SCALE GENOMIC DNA]</scope>
    <source>
        <strain evidence="6 7">NBRC 107357</strain>
    </source>
</reference>
<gene>
    <name evidence="6" type="ORF">Cba03nite_18150</name>
</gene>
<keyword evidence="1" id="KW-0949">S-adenosyl-L-methionine</keyword>
<dbReference type="CDD" id="cd01335">
    <property type="entry name" value="Radical_SAM"/>
    <property type="match status" value="1"/>
</dbReference>
<keyword evidence="7" id="KW-1185">Reference proteome</keyword>
<dbReference type="SUPFAM" id="SSF102114">
    <property type="entry name" value="Radical SAM enzymes"/>
    <property type="match status" value="1"/>
</dbReference>
<feature type="domain" description="Radical SAM core" evidence="5">
    <location>
        <begin position="1"/>
        <end position="222"/>
    </location>
</feature>
<dbReference type="Proteomes" id="UP000601223">
    <property type="component" value="Unassembled WGS sequence"/>
</dbReference>
<dbReference type="InterPro" id="IPR058240">
    <property type="entry name" value="rSAM_sf"/>
</dbReference>
<organism evidence="6 7">
    <name type="scientific">Catellatospora bangladeshensis</name>
    <dbReference type="NCBI Taxonomy" id="310355"/>
    <lineage>
        <taxon>Bacteria</taxon>
        <taxon>Bacillati</taxon>
        <taxon>Actinomycetota</taxon>
        <taxon>Actinomycetes</taxon>
        <taxon>Micromonosporales</taxon>
        <taxon>Micromonosporaceae</taxon>
        <taxon>Catellatospora</taxon>
    </lineage>
</organism>
<name>A0A8J3JA49_9ACTN</name>
<evidence type="ECO:0000259" key="5">
    <source>
        <dbReference type="PROSITE" id="PS51918"/>
    </source>
</evidence>
<keyword evidence="3" id="KW-0408">Iron</keyword>
<dbReference type="SFLD" id="SFLDS00029">
    <property type="entry name" value="Radical_SAM"/>
    <property type="match status" value="1"/>
</dbReference>
<evidence type="ECO:0000256" key="2">
    <source>
        <dbReference type="ARBA" id="ARBA00022723"/>
    </source>
</evidence>